<evidence type="ECO:0000256" key="5">
    <source>
        <dbReference type="SAM" id="Phobius"/>
    </source>
</evidence>
<keyword evidence="2 5" id="KW-0812">Transmembrane</keyword>
<feature type="transmembrane region" description="Helical" evidence="5">
    <location>
        <begin position="214"/>
        <end position="233"/>
    </location>
</feature>
<feature type="transmembrane region" description="Helical" evidence="5">
    <location>
        <begin position="427"/>
        <end position="444"/>
    </location>
</feature>
<reference evidence="7" key="1">
    <citation type="submission" date="2014-02" db="EMBL/GenBank/DDBJ databases">
        <authorList>
            <person name="Genoscope - CEA"/>
        </authorList>
    </citation>
    <scope>NUCLEOTIDE SEQUENCE</scope>
    <source>
        <strain evidence="7">LS3</strain>
    </source>
</reference>
<proteinExistence type="predicted"/>
<dbReference type="PhylomeDB" id="A0A060T1K9"/>
<dbReference type="InterPro" id="IPR036259">
    <property type="entry name" value="MFS_trans_sf"/>
</dbReference>
<dbReference type="GO" id="GO:0005886">
    <property type="term" value="C:plasma membrane"/>
    <property type="evidence" value="ECO:0007669"/>
    <property type="project" value="TreeGrafter"/>
</dbReference>
<accession>A0A060T1K9</accession>
<comment type="subcellular location">
    <subcellularLocation>
        <location evidence="1">Membrane</location>
        <topology evidence="1">Multi-pass membrane protein</topology>
    </subcellularLocation>
</comment>
<organism evidence="7">
    <name type="scientific">Blastobotrys adeninivorans</name>
    <name type="common">Yeast</name>
    <name type="synonym">Arxula adeninivorans</name>
    <dbReference type="NCBI Taxonomy" id="409370"/>
    <lineage>
        <taxon>Eukaryota</taxon>
        <taxon>Fungi</taxon>
        <taxon>Dikarya</taxon>
        <taxon>Ascomycota</taxon>
        <taxon>Saccharomycotina</taxon>
        <taxon>Dipodascomycetes</taxon>
        <taxon>Dipodascales</taxon>
        <taxon>Trichomonascaceae</taxon>
        <taxon>Blastobotrys</taxon>
    </lineage>
</organism>
<dbReference type="InterPro" id="IPR020846">
    <property type="entry name" value="MFS_dom"/>
</dbReference>
<dbReference type="Gene3D" id="1.20.1250.20">
    <property type="entry name" value="MFS general substrate transporter like domains"/>
    <property type="match status" value="1"/>
</dbReference>
<evidence type="ECO:0000256" key="1">
    <source>
        <dbReference type="ARBA" id="ARBA00004141"/>
    </source>
</evidence>
<dbReference type="PANTHER" id="PTHR23502">
    <property type="entry name" value="MAJOR FACILITATOR SUPERFAMILY"/>
    <property type="match status" value="1"/>
</dbReference>
<evidence type="ECO:0000256" key="2">
    <source>
        <dbReference type="ARBA" id="ARBA00022692"/>
    </source>
</evidence>
<name>A0A060T1K9_BLAAD</name>
<dbReference type="GO" id="GO:0022857">
    <property type="term" value="F:transmembrane transporter activity"/>
    <property type="evidence" value="ECO:0007669"/>
    <property type="project" value="InterPro"/>
</dbReference>
<feature type="transmembrane region" description="Helical" evidence="5">
    <location>
        <begin position="359"/>
        <end position="381"/>
    </location>
</feature>
<reference evidence="7" key="2">
    <citation type="submission" date="2014-06" db="EMBL/GenBank/DDBJ databases">
        <title>The complete genome of Blastobotrys (Arxula) adeninivorans LS3 - a yeast of biotechnological interest.</title>
        <authorList>
            <person name="Kunze G."/>
            <person name="Gaillardin C."/>
            <person name="Czernicka M."/>
            <person name="Durrens P."/>
            <person name="Martin T."/>
            <person name="Boer E."/>
            <person name="Gabaldon T."/>
            <person name="Cruz J."/>
            <person name="Talla E."/>
            <person name="Marck C."/>
            <person name="Goffeau A."/>
            <person name="Barbe V."/>
            <person name="Baret P."/>
            <person name="Baronian K."/>
            <person name="Beier S."/>
            <person name="Bleykasten C."/>
            <person name="Bode R."/>
            <person name="Casaregola S."/>
            <person name="Despons L."/>
            <person name="Fairhead C."/>
            <person name="Giersberg M."/>
            <person name="Gierski P."/>
            <person name="Hahnel U."/>
            <person name="Hartmann A."/>
            <person name="Jankowska D."/>
            <person name="Jubin C."/>
            <person name="Jung P."/>
            <person name="Lafontaine I."/>
            <person name="Leh-Louis V."/>
            <person name="Lemaire M."/>
            <person name="Marcet-Houben M."/>
            <person name="Mascher M."/>
            <person name="Morel G."/>
            <person name="Richard G.-F."/>
            <person name="Riechen J."/>
            <person name="Sacerdot C."/>
            <person name="Sarkar A."/>
            <person name="Savel G."/>
            <person name="Schacherer J."/>
            <person name="Sherman D."/>
            <person name="Straub M.-L."/>
            <person name="Stein N."/>
            <person name="Thierry A."/>
            <person name="Trautwein-Schult A."/>
            <person name="Westhof E."/>
            <person name="Worch S."/>
            <person name="Dujon B."/>
            <person name="Souciet J.-L."/>
            <person name="Wincker P."/>
            <person name="Scholz U."/>
            <person name="Neuveglise N."/>
        </authorList>
    </citation>
    <scope>NUCLEOTIDE SEQUENCE</scope>
    <source>
        <strain evidence="7">LS3</strain>
    </source>
</reference>
<evidence type="ECO:0000256" key="4">
    <source>
        <dbReference type="ARBA" id="ARBA00023136"/>
    </source>
</evidence>
<feature type="domain" description="Major facilitator superfamily (MFS) profile" evidence="6">
    <location>
        <begin position="60"/>
        <end position="479"/>
    </location>
</feature>
<feature type="transmembrane region" description="Helical" evidence="5">
    <location>
        <begin position="279"/>
        <end position="299"/>
    </location>
</feature>
<sequence length="489" mass="53812">MADMEKGKLEESINISAQVELPADHQDYLLKRHGTLELDPMPTNDPNDPLNWSELKKNSHMILVAVQCMLATFTAAGIVPSYEALAEEYKTSMESVPYFTSTMILIFGIAPLFWLPIMERVGRRPILLLSAIGSMAGNIGGGFCKTYGQQMATRVIVALFAAPALAVGSVVVTEMYFAHQRGTRNGWWTALLTVGTPCGPFLMGFVQQHAGTRWVFWVFAFANFVNAMCWLIADETHYLRGNLHGHSIKRFFGIISHSPANNEWAIVWHCATRVTRHRVLIASVAYGVVFTYANVAMVVELPQAMGRLFKLDAQTTGLQFVALIIGTFIGEFLSGPLSDFWMKKSIKRRGNVKVIEDRLWVSYPGFICVLLGLIVWGVMLAKADAGHWTVKPLIGAAFAAGGNQIITTVLVTYSVDDDFTKSVETGLFINVIRQTLAFIGPFYFPDMFSNLGFGGAAGLMCGLILIASIIPIIVCHLYGVRAARAIKSP</sequence>
<gene>
    <name evidence="7" type="ORF">GNLVRS02_ARAD1C17402g</name>
</gene>
<dbReference type="SUPFAM" id="SSF103473">
    <property type="entry name" value="MFS general substrate transporter"/>
    <property type="match status" value="1"/>
</dbReference>
<feature type="transmembrane region" description="Helical" evidence="5">
    <location>
        <begin position="456"/>
        <end position="480"/>
    </location>
</feature>
<evidence type="ECO:0000313" key="7">
    <source>
        <dbReference type="EMBL" id="CDP34649.1"/>
    </source>
</evidence>
<dbReference type="InterPro" id="IPR011701">
    <property type="entry name" value="MFS"/>
</dbReference>
<feature type="transmembrane region" description="Helical" evidence="5">
    <location>
        <begin position="393"/>
        <end position="415"/>
    </location>
</feature>
<evidence type="ECO:0000259" key="6">
    <source>
        <dbReference type="PROSITE" id="PS50850"/>
    </source>
</evidence>
<dbReference type="PANTHER" id="PTHR23502:SF2">
    <property type="entry name" value="TRANSPORTER, PUTATIVE (AFU_ORTHOLOGUE AFUA_2G08910)-RELATED"/>
    <property type="match status" value="1"/>
</dbReference>
<evidence type="ECO:0000256" key="3">
    <source>
        <dbReference type="ARBA" id="ARBA00022989"/>
    </source>
</evidence>
<feature type="transmembrane region" description="Helical" evidence="5">
    <location>
        <begin position="319"/>
        <end position="338"/>
    </location>
</feature>
<feature type="transmembrane region" description="Helical" evidence="5">
    <location>
        <begin position="126"/>
        <end position="143"/>
    </location>
</feature>
<keyword evidence="3 5" id="KW-1133">Transmembrane helix</keyword>
<keyword evidence="4 5" id="KW-0472">Membrane</keyword>
<feature type="transmembrane region" description="Helical" evidence="5">
    <location>
        <begin position="189"/>
        <end position="208"/>
    </location>
</feature>
<feature type="transmembrane region" description="Helical" evidence="5">
    <location>
        <begin position="155"/>
        <end position="177"/>
    </location>
</feature>
<protein>
    <submittedName>
        <fullName evidence="7">ARAD1C17402p</fullName>
    </submittedName>
</protein>
<feature type="transmembrane region" description="Helical" evidence="5">
    <location>
        <begin position="61"/>
        <end position="83"/>
    </location>
</feature>
<dbReference type="Pfam" id="PF07690">
    <property type="entry name" value="MFS_1"/>
    <property type="match status" value="1"/>
</dbReference>
<feature type="transmembrane region" description="Helical" evidence="5">
    <location>
        <begin position="95"/>
        <end position="114"/>
    </location>
</feature>
<dbReference type="EMBL" id="HG937693">
    <property type="protein sequence ID" value="CDP34649.1"/>
    <property type="molecule type" value="Genomic_DNA"/>
</dbReference>
<dbReference type="PROSITE" id="PS50850">
    <property type="entry name" value="MFS"/>
    <property type="match status" value="1"/>
</dbReference>
<dbReference type="AlphaFoldDB" id="A0A060T1K9"/>